<dbReference type="InterPro" id="IPR000237">
    <property type="entry name" value="GRIP_dom"/>
</dbReference>
<evidence type="ECO:0000256" key="1">
    <source>
        <dbReference type="SAM" id="Coils"/>
    </source>
</evidence>
<evidence type="ECO:0000256" key="2">
    <source>
        <dbReference type="SAM" id="MobiDB-lite"/>
    </source>
</evidence>
<dbReference type="Proteomes" id="UP000479000">
    <property type="component" value="Unassembled WGS sequence"/>
</dbReference>
<gene>
    <name evidence="4" type="ORF">NTEN_LOCUS18341</name>
</gene>
<feature type="coiled-coil region" evidence="1">
    <location>
        <begin position="149"/>
        <end position="176"/>
    </location>
</feature>
<accession>A0A6H5H7P3</accession>
<dbReference type="PROSITE" id="PS50913">
    <property type="entry name" value="GRIP"/>
    <property type="match status" value="1"/>
</dbReference>
<dbReference type="InterPro" id="IPR028197">
    <property type="entry name" value="Syntaphilin/Syntabulin"/>
</dbReference>
<keyword evidence="5" id="KW-1185">Reference proteome</keyword>
<keyword evidence="1" id="KW-0175">Coiled coil</keyword>
<reference evidence="4 5" key="1">
    <citation type="submission" date="2020-02" db="EMBL/GenBank/DDBJ databases">
        <authorList>
            <person name="Ferguson B K."/>
        </authorList>
    </citation>
    <scope>NUCLEOTIDE SEQUENCE [LARGE SCALE GENOMIC DNA]</scope>
</reference>
<sequence length="321" mass="36438">MKQCLSTNAVRGRSPRLEDDNESLRSGISCCSSASQCDHAHFARNGTTFSGRTKKFIVHCSPTHGEPDRYMTPTQRASSTIRRLQSQLSISQAEIQEKEYEIARLTRELVELRLGKAEAADSPVHKPLHFSNGHSSHNGGGYYELRPQYDDLKKKLEEVQKEKDELKTKFTESEDRHRQTYLQMFNKGQEAALFEVDQGTSDGPAKAATLPQLLKELEVTKAELDSVRDLDFWNTQRSLSGNEAVSIWNLCRKTMYRRLLESRRTKSEQDAEVTLQFLKSAVYYFLTDRENATGHLAAIQSILGFSGDEKSAIEKASHSWK</sequence>
<dbReference type="Pfam" id="PF15290">
    <property type="entry name" value="Syntaphilin"/>
    <property type="match status" value="1"/>
</dbReference>
<feature type="domain" description="GRIP" evidence="3">
    <location>
        <begin position="268"/>
        <end position="316"/>
    </location>
</feature>
<protein>
    <recommendedName>
        <fullName evidence="3">GRIP domain-containing protein</fullName>
    </recommendedName>
</protein>
<dbReference type="Pfam" id="PF01465">
    <property type="entry name" value="GRIP"/>
    <property type="match status" value="1"/>
</dbReference>
<organism evidence="4 5">
    <name type="scientific">Nesidiocoris tenuis</name>
    <dbReference type="NCBI Taxonomy" id="355587"/>
    <lineage>
        <taxon>Eukaryota</taxon>
        <taxon>Metazoa</taxon>
        <taxon>Ecdysozoa</taxon>
        <taxon>Arthropoda</taxon>
        <taxon>Hexapoda</taxon>
        <taxon>Insecta</taxon>
        <taxon>Pterygota</taxon>
        <taxon>Neoptera</taxon>
        <taxon>Paraneoptera</taxon>
        <taxon>Hemiptera</taxon>
        <taxon>Heteroptera</taxon>
        <taxon>Panheteroptera</taxon>
        <taxon>Cimicomorpha</taxon>
        <taxon>Miridae</taxon>
        <taxon>Dicyphina</taxon>
        <taxon>Nesidiocoris</taxon>
    </lineage>
</organism>
<dbReference type="AlphaFoldDB" id="A0A6H5H7P3"/>
<evidence type="ECO:0000259" key="3">
    <source>
        <dbReference type="PROSITE" id="PS50913"/>
    </source>
</evidence>
<feature type="coiled-coil region" evidence="1">
    <location>
        <begin position="81"/>
        <end position="115"/>
    </location>
</feature>
<name>A0A6H5H7P3_9HEMI</name>
<dbReference type="EMBL" id="CADCXU010027016">
    <property type="protein sequence ID" value="CAB0013777.1"/>
    <property type="molecule type" value="Genomic_DNA"/>
</dbReference>
<dbReference type="OrthoDB" id="5807119at2759"/>
<proteinExistence type="predicted"/>
<feature type="region of interest" description="Disordered" evidence="2">
    <location>
        <begin position="1"/>
        <end position="21"/>
    </location>
</feature>
<evidence type="ECO:0000313" key="4">
    <source>
        <dbReference type="EMBL" id="CAB0013777.1"/>
    </source>
</evidence>
<evidence type="ECO:0000313" key="5">
    <source>
        <dbReference type="Proteomes" id="UP000479000"/>
    </source>
</evidence>